<dbReference type="SUPFAM" id="SSF53448">
    <property type="entry name" value="Nucleotide-diphospho-sugar transferases"/>
    <property type="match status" value="1"/>
</dbReference>
<sequence>MKKNPKISIIMPSYNQVEYLERSILSILSQGYSDLELIIIDGGSEDGSLEIIRKYEKQIYYWVSEKDRGQGNALNKGFRIASGDLIGWQNSDDIYLPGSFELIAEEWLRDSSYDVYYGNIYHIDEDDQIINKCYFAPFYFNVWKYYDINIANQGLFFNVKIKDDLIIDESFRYAMDANLYFQLASKNKKFLFINSFLGAFRIQKDSKTSKIKDVSLIEAKQIREKFGVSFSSINFKINRFSSFIYVIIMKFRYGGFIYTVKKRLKK</sequence>
<evidence type="ECO:0000259" key="1">
    <source>
        <dbReference type="Pfam" id="PF00535"/>
    </source>
</evidence>
<feature type="domain" description="Glycosyltransferase 2-like" evidence="1">
    <location>
        <begin position="8"/>
        <end position="153"/>
    </location>
</feature>
<evidence type="ECO:0000313" key="3">
    <source>
        <dbReference type="Proteomes" id="UP000199564"/>
    </source>
</evidence>
<dbReference type="PANTHER" id="PTHR22916">
    <property type="entry name" value="GLYCOSYLTRANSFERASE"/>
    <property type="match status" value="1"/>
</dbReference>
<dbReference type="STRING" id="226506.SAMN04488519_11311"/>
<dbReference type="InterPro" id="IPR001173">
    <property type="entry name" value="Glyco_trans_2-like"/>
</dbReference>
<name>A0A1I5JND0_9BACT</name>
<dbReference type="Pfam" id="PF00535">
    <property type="entry name" value="Glycos_transf_2"/>
    <property type="match status" value="1"/>
</dbReference>
<gene>
    <name evidence="2" type="ORF">SAMN04488519_11311</name>
</gene>
<dbReference type="PANTHER" id="PTHR22916:SF65">
    <property type="entry name" value="SLR1065 PROTEIN"/>
    <property type="match status" value="1"/>
</dbReference>
<organism evidence="2 3">
    <name type="scientific">Algoriphagus ornithinivorans</name>
    <dbReference type="NCBI Taxonomy" id="226506"/>
    <lineage>
        <taxon>Bacteria</taxon>
        <taxon>Pseudomonadati</taxon>
        <taxon>Bacteroidota</taxon>
        <taxon>Cytophagia</taxon>
        <taxon>Cytophagales</taxon>
        <taxon>Cyclobacteriaceae</taxon>
        <taxon>Algoriphagus</taxon>
    </lineage>
</organism>
<dbReference type="CDD" id="cd06433">
    <property type="entry name" value="GT_2_WfgS_like"/>
    <property type="match status" value="1"/>
</dbReference>
<dbReference type="Gene3D" id="3.90.550.10">
    <property type="entry name" value="Spore Coat Polysaccharide Biosynthesis Protein SpsA, Chain A"/>
    <property type="match status" value="1"/>
</dbReference>
<keyword evidence="2" id="KW-0808">Transferase</keyword>
<protein>
    <submittedName>
        <fullName evidence="2">Glycosyltransferase involved in cell wall bisynthesis</fullName>
    </submittedName>
</protein>
<dbReference type="EMBL" id="FOVW01000013">
    <property type="protein sequence ID" value="SFO74210.1"/>
    <property type="molecule type" value="Genomic_DNA"/>
</dbReference>
<proteinExistence type="predicted"/>
<accession>A0A1I5JND0</accession>
<dbReference type="InterPro" id="IPR029044">
    <property type="entry name" value="Nucleotide-diphossugar_trans"/>
</dbReference>
<dbReference type="Proteomes" id="UP000199564">
    <property type="component" value="Unassembled WGS sequence"/>
</dbReference>
<dbReference type="RefSeq" id="WP_091655528.1">
    <property type="nucleotide sequence ID" value="NZ_FOVW01000013.1"/>
</dbReference>
<dbReference type="GO" id="GO:0016758">
    <property type="term" value="F:hexosyltransferase activity"/>
    <property type="evidence" value="ECO:0007669"/>
    <property type="project" value="UniProtKB-ARBA"/>
</dbReference>
<dbReference type="AlphaFoldDB" id="A0A1I5JND0"/>
<keyword evidence="3" id="KW-1185">Reference proteome</keyword>
<evidence type="ECO:0000313" key="2">
    <source>
        <dbReference type="EMBL" id="SFO74210.1"/>
    </source>
</evidence>
<reference evidence="3" key="1">
    <citation type="submission" date="2016-10" db="EMBL/GenBank/DDBJ databases">
        <authorList>
            <person name="Varghese N."/>
            <person name="Submissions S."/>
        </authorList>
    </citation>
    <scope>NUCLEOTIDE SEQUENCE [LARGE SCALE GENOMIC DNA]</scope>
    <source>
        <strain evidence="3">DSM 15282</strain>
    </source>
</reference>